<dbReference type="AlphaFoldDB" id="J7G5E8"/>
<dbReference type="PANTHER" id="PTHR12933">
    <property type="entry name" value="ORF PROTEIN-RELATED"/>
    <property type="match status" value="1"/>
</dbReference>
<dbReference type="Proteomes" id="UP000243348">
    <property type="component" value="Nucleomorph 1"/>
</dbReference>
<reference evidence="2 3" key="1">
    <citation type="journal article" date="2012" name="Genome Biol. Evol.">
        <title>Nucleomorph genome sequence of the cryptophyte alga Chroomonas mesostigmatica CCMP1168 reveals lineage-specific gene loss and genome complexity.</title>
        <authorList>
            <person name="Moore C.E."/>
            <person name="Curtis B."/>
            <person name="Mills T."/>
            <person name="Tanifuji G."/>
            <person name="Archibald J.M."/>
        </authorList>
    </citation>
    <scope>NUCLEOTIDE SEQUENCE [LARGE SCALE GENOMIC DNA]</scope>
    <source>
        <strain evidence="2 3">CCMP1168</strain>
    </source>
</reference>
<evidence type="ECO:0000313" key="3">
    <source>
        <dbReference type="Proteomes" id="UP000243348"/>
    </source>
</evidence>
<dbReference type="InterPro" id="IPR010678">
    <property type="entry name" value="UTP25"/>
</dbReference>
<organism evidence="2 3">
    <name type="scientific">Chroomonas mesostigmatica CCMP1168</name>
    <dbReference type="NCBI Taxonomy" id="1195612"/>
    <lineage>
        <taxon>Eukaryota</taxon>
        <taxon>Cryptophyceae</taxon>
        <taxon>Pyrenomonadales</taxon>
        <taxon>Chroomonadaceae</taxon>
        <taxon>Chroomonas</taxon>
    </lineage>
</organism>
<dbReference type="GO" id="GO:0000462">
    <property type="term" value="P:maturation of SSU-rRNA from tricistronic rRNA transcript (SSU-rRNA, 5.8S rRNA, LSU-rRNA)"/>
    <property type="evidence" value="ECO:0007669"/>
    <property type="project" value="TreeGrafter"/>
</dbReference>
<dbReference type="GO" id="GO:0032040">
    <property type="term" value="C:small-subunit processome"/>
    <property type="evidence" value="ECO:0007669"/>
    <property type="project" value="TreeGrafter"/>
</dbReference>
<evidence type="ECO:0000259" key="1">
    <source>
        <dbReference type="Pfam" id="PF06862"/>
    </source>
</evidence>
<dbReference type="GO" id="GO:0019843">
    <property type="term" value="F:rRNA binding"/>
    <property type="evidence" value="ECO:0007669"/>
    <property type="project" value="TreeGrafter"/>
</dbReference>
<dbReference type="PANTHER" id="PTHR12933:SF0">
    <property type="entry name" value="U3 SMALL NUCLEOLAR RNA-ASSOCIATED PROTEIN 25 HOMOLOG"/>
    <property type="match status" value="1"/>
</dbReference>
<proteinExistence type="predicted"/>
<name>J7G5E8_9CRYP</name>
<sequence length="496" mass="60580">MIFSKFLKNFSKTPFFDKKIFKIFSHESNLDDFFFFNDILNKNCFHMIKIQENNNLRQCILQTNIRSKNSLFFSLRKKYQGNLTKFLFSKEQISNRFDIQPNFLVISYMTKENTERYRRDFLEKLFLSIKKTKYLKIKKKKKISVILIPNQTSLLQIIRHISMINKKNQNRSSESRFYERNFLRIKFGKFVKPADNRLNFTEGHEDFINIKCSFEKNKIKFSIKNLNSDFFLLSPLFLRSLDFVFIKKLFTNLSYCLIDNFEIILMQNSENFSMILKIFFYKKENEFRESELFNFYRKRQFQLLFSFDYFFSPIFFSLNMAGCLMSSHEKKYLTEKKFKFLKIKNNVFLEFEISQKIHPNKQRFLVFKKKLSFFILTKIKKKTLLFCKKYSEYILLRNHVMKISEKKDIILVMLNEYLSFNELTRRKNFCNKKKKQIILVTERYYHHHRSIVSNVNTFFFYSFPYNWEFFLELIIPETTYANFEKVYSLVNLGEIE</sequence>
<accession>J7G5E8</accession>
<protein>
    <recommendedName>
        <fullName evidence="1">UTP25 C-terminal domain-containing protein</fullName>
    </recommendedName>
</protein>
<dbReference type="InterPro" id="IPR053939">
    <property type="entry name" value="UTP25_C"/>
</dbReference>
<dbReference type="Pfam" id="PF06862">
    <property type="entry name" value="Utp25_C"/>
    <property type="match status" value="1"/>
</dbReference>
<gene>
    <name evidence="2" type="ORF">CMESO_102</name>
</gene>
<feature type="domain" description="UTP25 C-terminal" evidence="1">
    <location>
        <begin position="346"/>
        <end position="474"/>
    </location>
</feature>
<dbReference type="EMBL" id="CP003680">
    <property type="protein sequence ID" value="AFP65301.1"/>
    <property type="molecule type" value="Genomic_DNA"/>
</dbReference>
<dbReference type="GO" id="GO:0034511">
    <property type="term" value="F:U3 snoRNA binding"/>
    <property type="evidence" value="ECO:0007669"/>
    <property type="project" value="InterPro"/>
</dbReference>
<geneLocation type="nucleomorph" evidence="2"/>
<keyword evidence="2" id="KW-0542">Nucleomorph</keyword>
<evidence type="ECO:0000313" key="2">
    <source>
        <dbReference type="EMBL" id="AFP65301.1"/>
    </source>
</evidence>